<evidence type="ECO:0000256" key="1">
    <source>
        <dbReference type="SAM" id="MobiDB-lite"/>
    </source>
</evidence>
<feature type="signal peptide" evidence="2">
    <location>
        <begin position="1"/>
        <end position="20"/>
    </location>
</feature>
<keyword evidence="4" id="KW-1185">Reference proteome</keyword>
<reference evidence="3 4" key="1">
    <citation type="journal article" date="2014" name="Genome Announc.">
        <title>Genome Sequence of Afipia felis Strain 76713, Isolated in Hospital Water Using an Amoeba Co-Culture Procedure.</title>
        <authorList>
            <person name="Benamar S."/>
            <person name="La Scola B."/>
            <person name="Croce O."/>
        </authorList>
    </citation>
    <scope>NUCLEOTIDE SEQUENCE [LARGE SCALE GENOMIC DNA]</scope>
    <source>
        <strain evidence="3 4">76713</strain>
    </source>
</reference>
<evidence type="ECO:0000313" key="4">
    <source>
        <dbReference type="Proteomes" id="UP000035762"/>
    </source>
</evidence>
<feature type="chain" id="PRO_5001860597" evidence="2">
    <location>
        <begin position="21"/>
        <end position="80"/>
    </location>
</feature>
<dbReference type="AlphaFoldDB" id="A0A090MMB5"/>
<name>A0A090MMB5_AFIFE</name>
<comment type="caution">
    <text evidence="3">The sequence shown here is derived from an EMBL/GenBank/DDBJ whole genome shotgun (WGS) entry which is preliminary data.</text>
</comment>
<proteinExistence type="predicted"/>
<sequence length="80" mass="9302">MKKLLLAVGFISVMTVPSIAAPQDYSIVPNPPRSASSMDRSRDPAGVTTGSYYEGLRSGRYRHSRAYYRRHHHHHHYRYW</sequence>
<evidence type="ECO:0000313" key="3">
    <source>
        <dbReference type="EMBL" id="CEG07412.1"/>
    </source>
</evidence>
<organism evidence="3 4">
    <name type="scientific">Afipia felis</name>
    <name type="common">Cat scratch disease bacillus</name>
    <dbReference type="NCBI Taxonomy" id="1035"/>
    <lineage>
        <taxon>Bacteria</taxon>
        <taxon>Pseudomonadati</taxon>
        <taxon>Pseudomonadota</taxon>
        <taxon>Alphaproteobacteria</taxon>
        <taxon>Hyphomicrobiales</taxon>
        <taxon>Nitrobacteraceae</taxon>
        <taxon>Afipia</taxon>
    </lineage>
</organism>
<accession>A0A090MMB5</accession>
<protein>
    <submittedName>
        <fullName evidence="3">Uncharacterized protein</fullName>
    </submittedName>
</protein>
<keyword evidence="2" id="KW-0732">Signal</keyword>
<dbReference type="RefSeq" id="WP_210165849.1">
    <property type="nucleotide sequence ID" value="NZ_CCAZ020000001.1"/>
</dbReference>
<dbReference type="STRING" id="1035.BN961_00801"/>
<dbReference type="EMBL" id="CCAZ020000001">
    <property type="protein sequence ID" value="CEG07412.1"/>
    <property type="molecule type" value="Genomic_DNA"/>
</dbReference>
<dbReference type="Proteomes" id="UP000035762">
    <property type="component" value="Unassembled WGS sequence"/>
</dbReference>
<evidence type="ECO:0000256" key="2">
    <source>
        <dbReference type="SAM" id="SignalP"/>
    </source>
</evidence>
<gene>
    <name evidence="3" type="ORF">BN961_00801</name>
</gene>
<feature type="region of interest" description="Disordered" evidence="1">
    <location>
        <begin position="25"/>
        <end position="51"/>
    </location>
</feature>